<feature type="domain" description="Zinc finger DksA/TraR C4-type" evidence="5">
    <location>
        <begin position="86"/>
        <end position="121"/>
    </location>
</feature>
<dbReference type="SUPFAM" id="SSF109635">
    <property type="entry name" value="DnaK suppressor protein DksA, alpha-hairpin domain"/>
    <property type="match status" value="1"/>
</dbReference>
<dbReference type="SUPFAM" id="SSF57716">
    <property type="entry name" value="Glucocorticoid receptor-like (DNA-binding domain)"/>
    <property type="match status" value="1"/>
</dbReference>
<sequence>MNKRKMASFRKVLLEQKEILEKQYKDLEEGSLLASQSEFSGEMPFEDEYAASGTTTFERERDLSLSENVKDILKRVNEALERIDSGNFGICELCGDKIIEERLHALPYANLCILCKQKEEKALR</sequence>
<accession>A0A1F2WGK3</accession>
<dbReference type="Pfam" id="PF01258">
    <property type="entry name" value="zf-dskA_traR"/>
    <property type="match status" value="1"/>
</dbReference>
<dbReference type="GO" id="GO:0008270">
    <property type="term" value="F:zinc ion binding"/>
    <property type="evidence" value="ECO:0007669"/>
    <property type="project" value="UniProtKB-KW"/>
</dbReference>
<proteinExistence type="predicted"/>
<dbReference type="Gene3D" id="1.20.120.910">
    <property type="entry name" value="DksA, coiled-coil domain"/>
    <property type="match status" value="1"/>
</dbReference>
<dbReference type="InterPro" id="IPR000962">
    <property type="entry name" value="Znf_DskA_TraR"/>
</dbReference>
<name>A0A1F2WGK3_9ACTN</name>
<evidence type="ECO:0000259" key="5">
    <source>
        <dbReference type="Pfam" id="PF01258"/>
    </source>
</evidence>
<evidence type="ECO:0000256" key="2">
    <source>
        <dbReference type="ARBA" id="ARBA00022771"/>
    </source>
</evidence>
<evidence type="ECO:0000313" key="6">
    <source>
        <dbReference type="EMBL" id="OFW55992.1"/>
    </source>
</evidence>
<dbReference type="AlphaFoldDB" id="A0A1F2WGK3"/>
<organism evidence="6 7">
    <name type="scientific">Candidatus Solincola sediminis</name>
    <dbReference type="NCBI Taxonomy" id="1797199"/>
    <lineage>
        <taxon>Bacteria</taxon>
        <taxon>Bacillati</taxon>
        <taxon>Actinomycetota</taxon>
        <taxon>Candidatus Geothermincolia</taxon>
        <taxon>Candidatus Geothermincolales</taxon>
        <taxon>Candidatus Geothermincolaceae</taxon>
        <taxon>Candidatus Solincola</taxon>
    </lineage>
</organism>
<protein>
    <recommendedName>
        <fullName evidence="5">Zinc finger DksA/TraR C4-type domain-containing protein</fullName>
    </recommendedName>
</protein>
<dbReference type="STRING" id="1797197.A2Y75_04565"/>
<dbReference type="InterPro" id="IPR020458">
    <property type="entry name" value="Znf_DskA_TraR_CS"/>
</dbReference>
<dbReference type="Proteomes" id="UP000177876">
    <property type="component" value="Unassembled WGS sequence"/>
</dbReference>
<dbReference type="PROSITE" id="PS51128">
    <property type="entry name" value="ZF_DKSA_2"/>
    <property type="match status" value="1"/>
</dbReference>
<feature type="zinc finger region" description="dksA C4-type" evidence="4">
    <location>
        <begin position="91"/>
        <end position="115"/>
    </location>
</feature>
<evidence type="ECO:0000256" key="3">
    <source>
        <dbReference type="ARBA" id="ARBA00022833"/>
    </source>
</evidence>
<gene>
    <name evidence="6" type="ORF">A2Y75_04565</name>
</gene>
<dbReference type="PANTHER" id="PTHR33823">
    <property type="entry name" value="RNA POLYMERASE-BINDING TRANSCRIPTION FACTOR DKSA-RELATED"/>
    <property type="match status" value="1"/>
</dbReference>
<evidence type="ECO:0000313" key="7">
    <source>
        <dbReference type="Proteomes" id="UP000177876"/>
    </source>
</evidence>
<dbReference type="EMBL" id="MELK01000050">
    <property type="protein sequence ID" value="OFW55992.1"/>
    <property type="molecule type" value="Genomic_DNA"/>
</dbReference>
<keyword evidence="1" id="KW-0479">Metal-binding</keyword>
<evidence type="ECO:0000256" key="4">
    <source>
        <dbReference type="PROSITE-ProRule" id="PRU00510"/>
    </source>
</evidence>
<evidence type="ECO:0000256" key="1">
    <source>
        <dbReference type="ARBA" id="ARBA00022723"/>
    </source>
</evidence>
<keyword evidence="3" id="KW-0862">Zinc</keyword>
<keyword evidence="2" id="KW-0863">Zinc-finger</keyword>
<dbReference type="PANTHER" id="PTHR33823:SF2">
    <property type="entry name" value="RNA POLYMERASE-BINDING TRANSCRIPTION FACTOR DKSA"/>
    <property type="match status" value="1"/>
</dbReference>
<reference evidence="6 7" key="1">
    <citation type="journal article" date="2016" name="Nat. Commun.">
        <title>Thousands of microbial genomes shed light on interconnected biogeochemical processes in an aquifer system.</title>
        <authorList>
            <person name="Anantharaman K."/>
            <person name="Brown C.T."/>
            <person name="Hug L.A."/>
            <person name="Sharon I."/>
            <person name="Castelle C.J."/>
            <person name="Probst A.J."/>
            <person name="Thomas B.C."/>
            <person name="Singh A."/>
            <person name="Wilkins M.J."/>
            <person name="Karaoz U."/>
            <person name="Brodie E.L."/>
            <person name="Williams K.H."/>
            <person name="Hubbard S.S."/>
            <person name="Banfield J.F."/>
        </authorList>
    </citation>
    <scope>NUCLEOTIDE SEQUENCE [LARGE SCALE GENOMIC DNA]</scope>
</reference>
<comment type="caution">
    <text evidence="6">The sequence shown here is derived from an EMBL/GenBank/DDBJ whole genome shotgun (WGS) entry which is preliminary data.</text>
</comment>
<dbReference type="InterPro" id="IPR037187">
    <property type="entry name" value="DnaK_N"/>
</dbReference>
<dbReference type="PROSITE" id="PS01102">
    <property type="entry name" value="ZF_DKSA_1"/>
    <property type="match status" value="1"/>
</dbReference>